<name>A0A1F8HAQ1_9BACT</name>
<organism evidence="1 2">
    <name type="scientific">Candidatus Yanofskybacteria bacterium RIFCSPLOWO2_12_FULL_43_11b</name>
    <dbReference type="NCBI Taxonomy" id="1802710"/>
    <lineage>
        <taxon>Bacteria</taxon>
        <taxon>Candidatus Yanofskyibacteriota</taxon>
    </lineage>
</organism>
<proteinExistence type="predicted"/>
<protein>
    <submittedName>
        <fullName evidence="1">Uncharacterized protein</fullName>
    </submittedName>
</protein>
<comment type="caution">
    <text evidence="1">The sequence shown here is derived from an EMBL/GenBank/DDBJ whole genome shotgun (WGS) entry which is preliminary data.</text>
</comment>
<dbReference type="AlphaFoldDB" id="A0A1F8HAQ1"/>
<accession>A0A1F8HAQ1</accession>
<evidence type="ECO:0000313" key="2">
    <source>
        <dbReference type="Proteomes" id="UP000177745"/>
    </source>
</evidence>
<sequence>MSLRNFFQKLVSSKTSGEKEKINPPKVVPVIKFNSEGVPYRDCTQCEGKMYKKGNVWICDLLGNRFEE</sequence>
<dbReference type="Proteomes" id="UP000177745">
    <property type="component" value="Unassembled WGS sequence"/>
</dbReference>
<evidence type="ECO:0000313" key="1">
    <source>
        <dbReference type="EMBL" id="OGN34260.1"/>
    </source>
</evidence>
<dbReference type="EMBL" id="MGKY01000003">
    <property type="protein sequence ID" value="OGN34260.1"/>
    <property type="molecule type" value="Genomic_DNA"/>
</dbReference>
<gene>
    <name evidence="1" type="ORF">A3G51_00090</name>
</gene>
<reference evidence="1 2" key="1">
    <citation type="journal article" date="2016" name="Nat. Commun.">
        <title>Thousands of microbial genomes shed light on interconnected biogeochemical processes in an aquifer system.</title>
        <authorList>
            <person name="Anantharaman K."/>
            <person name="Brown C.T."/>
            <person name="Hug L.A."/>
            <person name="Sharon I."/>
            <person name="Castelle C.J."/>
            <person name="Probst A.J."/>
            <person name="Thomas B.C."/>
            <person name="Singh A."/>
            <person name="Wilkins M.J."/>
            <person name="Karaoz U."/>
            <person name="Brodie E.L."/>
            <person name="Williams K.H."/>
            <person name="Hubbard S.S."/>
            <person name="Banfield J.F."/>
        </authorList>
    </citation>
    <scope>NUCLEOTIDE SEQUENCE [LARGE SCALE GENOMIC DNA]</scope>
</reference>